<dbReference type="InterPro" id="IPR050889">
    <property type="entry name" value="Dendritic_Spine_Reg/Scaffold"/>
</dbReference>
<dbReference type="AlphaFoldDB" id="A0AB38N5Y6"/>
<protein>
    <recommendedName>
        <fullName evidence="9">Ankyrin repeat domain-containing protein</fullName>
    </recommendedName>
</protein>
<dbReference type="Pfam" id="PF13637">
    <property type="entry name" value="Ank_4"/>
    <property type="match status" value="1"/>
</dbReference>
<evidence type="ECO:0008006" key="9">
    <source>
        <dbReference type="Google" id="ProtNLM"/>
    </source>
</evidence>
<sequence length="782" mass="88681">MLPKEIAELLQNLNSSKVDISQAKLNKKIIQYLSSKTDYDEKLLKNVIKQLNAGCCAGYTALWGYSHCLTNQPVRKTGDNAPIPRNDIFYFYDLLSALSLWDGESPLDEKLDKEMEYFLGNLLFYQQINEFLRVGHGNFSALEDTRRGNQSFQEEYSIAAMFNKEQLGKLLQNYDVFPENKFIDITHSVLTDNSYTRYHALGLMRHGNRYYLYNSNNPKGEKEFTSIQGLVNYLFNVSADSVPCQFLPFSFRVFDIPSDKTHEYPPQHDVLDKLNSGIERENGWDGLAMAAWVGCEKSAQYFLEKGAKPYLTNLWNTTPITIAARGGHARVLKLLVDSTPTDELINLFWTAIRLGYTEIVKIFVTLTPIKNQINALQRGITPLIAAIKQDHVEIIAILLEAGADSTGNPLMYAAEKGNCQVCALLLDKGISITGYLSGGIGPLEKAAQNGHSQLVNLLINKGYPPSLQAVQLAIFGGHFELADALRRKLKEHEGAHTPVSEKENPKAEITDVTSTAEYKAYTVMKQKQRLNSPTTPPAKPGFPPLPVTKPQPSHNQDDAQLEEIKKIRAEKNRQFKEDKFMSSVRESAPLFFSLLLKIPQTKHSAHCFFGEKKAKSDTEFFHVQIKTLKKELTNKKLSVDEALWRAFTLAHFLSSDPSQTQFNNQFNQAVQQAFATHSSPDYPPETIKKGIFQIVTKNRKISQEQILWIKAMYTHQRQKQWFSRQSAASGEILNATENLTDEQRYQKLSHYFFNGDNQHRRLHKILETVFADSLTTSQPNHP</sequence>
<dbReference type="PANTHER" id="PTHR24166">
    <property type="entry name" value="ROLLING PEBBLES, ISOFORM B"/>
    <property type="match status" value="1"/>
</dbReference>
<organism evidence="6 8">
    <name type="scientific">Legionella taurinensis</name>
    <dbReference type="NCBI Taxonomy" id="70611"/>
    <lineage>
        <taxon>Bacteria</taxon>
        <taxon>Pseudomonadati</taxon>
        <taxon>Pseudomonadota</taxon>
        <taxon>Gammaproteobacteria</taxon>
        <taxon>Legionellales</taxon>
        <taxon>Legionellaceae</taxon>
        <taxon>Legionella</taxon>
    </lineage>
</organism>
<comment type="caution">
    <text evidence="6">The sequence shown here is derived from an EMBL/GenBank/DDBJ whole genome shotgun (WGS) entry which is preliminary data.</text>
</comment>
<name>A0AB38N5Y6_9GAMM</name>
<dbReference type="SMART" id="SM00248">
    <property type="entry name" value="ANK"/>
    <property type="match status" value="5"/>
</dbReference>
<evidence type="ECO:0000256" key="1">
    <source>
        <dbReference type="ARBA" id="ARBA00022737"/>
    </source>
</evidence>
<dbReference type="SUPFAM" id="SSF48403">
    <property type="entry name" value="Ankyrin repeat"/>
    <property type="match status" value="1"/>
</dbReference>
<feature type="compositionally biased region" description="Pro residues" evidence="4">
    <location>
        <begin position="534"/>
        <end position="549"/>
    </location>
</feature>
<dbReference type="EMBL" id="QCXM01000008">
    <property type="protein sequence ID" value="PUT47077.1"/>
    <property type="molecule type" value="Genomic_DNA"/>
</dbReference>
<dbReference type="Proteomes" id="UP000306421">
    <property type="component" value="Unassembled WGS sequence"/>
</dbReference>
<feature type="repeat" description="ANK" evidence="3">
    <location>
        <begin position="438"/>
        <end position="462"/>
    </location>
</feature>
<evidence type="ECO:0000256" key="3">
    <source>
        <dbReference type="PROSITE-ProRule" id="PRU00023"/>
    </source>
</evidence>
<feature type="repeat" description="ANK" evidence="3">
    <location>
        <begin position="378"/>
        <end position="404"/>
    </location>
</feature>
<reference evidence="5 7" key="1">
    <citation type="submission" date="2018-04" db="EMBL/GenBank/DDBJ databases">
        <title>Whole genome sequence comparison of clinical and drinking water Legionella pneumophila isolates associated with the Flint Water Crisis.</title>
        <authorList>
            <person name="Garner E."/>
            <person name="Brown C."/>
            <person name="Schwake O."/>
            <person name="Coil D."/>
            <person name="Jospin G."/>
            <person name="Eisen J."/>
            <person name="Edwards M."/>
            <person name="Pruden A."/>
        </authorList>
    </citation>
    <scope>NUCLEOTIDE SEQUENCE [LARGE SCALE GENOMIC DNA]</scope>
    <source>
        <strain evidence="5 7">Genessee03</strain>
    </source>
</reference>
<dbReference type="EMBL" id="QFGG01000003">
    <property type="protein sequence ID" value="TID44592.1"/>
    <property type="molecule type" value="Genomic_DNA"/>
</dbReference>
<keyword evidence="2 3" id="KW-0040">ANK repeat</keyword>
<evidence type="ECO:0000256" key="4">
    <source>
        <dbReference type="SAM" id="MobiDB-lite"/>
    </source>
</evidence>
<dbReference type="InterPro" id="IPR036770">
    <property type="entry name" value="Ankyrin_rpt-contain_sf"/>
</dbReference>
<keyword evidence="7" id="KW-1185">Reference proteome</keyword>
<dbReference type="PROSITE" id="PS50297">
    <property type="entry name" value="ANK_REP_REGION"/>
    <property type="match status" value="2"/>
</dbReference>
<dbReference type="Gene3D" id="1.25.40.20">
    <property type="entry name" value="Ankyrin repeat-containing domain"/>
    <property type="match status" value="1"/>
</dbReference>
<accession>A0AB38N5Y6</accession>
<dbReference type="PROSITE" id="PS50088">
    <property type="entry name" value="ANK_REPEAT"/>
    <property type="match status" value="2"/>
</dbReference>
<evidence type="ECO:0000313" key="8">
    <source>
        <dbReference type="Proteomes" id="UP000306421"/>
    </source>
</evidence>
<dbReference type="PANTHER" id="PTHR24166:SF48">
    <property type="entry name" value="PROTEIN VAPYRIN"/>
    <property type="match status" value="1"/>
</dbReference>
<keyword evidence="1" id="KW-0677">Repeat</keyword>
<dbReference type="InterPro" id="IPR002110">
    <property type="entry name" value="Ankyrin_rpt"/>
</dbReference>
<evidence type="ECO:0000313" key="7">
    <source>
        <dbReference type="Proteomes" id="UP000251035"/>
    </source>
</evidence>
<evidence type="ECO:0000256" key="2">
    <source>
        <dbReference type="ARBA" id="ARBA00023043"/>
    </source>
</evidence>
<dbReference type="RefSeq" id="WP_108291421.1">
    <property type="nucleotide sequence ID" value="NZ_JAWVLH010000003.1"/>
</dbReference>
<evidence type="ECO:0000313" key="5">
    <source>
        <dbReference type="EMBL" id="PUT47077.1"/>
    </source>
</evidence>
<dbReference type="Pfam" id="PF12796">
    <property type="entry name" value="Ank_2"/>
    <property type="match status" value="1"/>
</dbReference>
<dbReference type="Proteomes" id="UP000251035">
    <property type="component" value="Unassembled WGS sequence"/>
</dbReference>
<proteinExistence type="predicted"/>
<evidence type="ECO:0000313" key="6">
    <source>
        <dbReference type="EMBL" id="TID44592.1"/>
    </source>
</evidence>
<feature type="region of interest" description="Disordered" evidence="4">
    <location>
        <begin position="527"/>
        <end position="556"/>
    </location>
</feature>
<gene>
    <name evidence="5" type="ORF">DB745_08605</name>
    <name evidence="6" type="ORF">DIZ81_03595</name>
</gene>
<reference evidence="6 8" key="2">
    <citation type="submission" date="2018-04" db="EMBL/GenBank/DDBJ databases">
        <title>Whole genome sequence comparison of clinical and drinking water Legionella pneumophila isolates.</title>
        <authorList>
            <person name="Garner E."/>
        </authorList>
    </citation>
    <scope>NUCLEOTIDE SEQUENCE [LARGE SCALE GENOMIC DNA]</scope>
    <source>
        <strain evidence="6 8">WH02</strain>
    </source>
</reference>